<accession>A0A9W7L3P9</accession>
<keyword evidence="2" id="KW-1185">Reference proteome</keyword>
<sequence length="175" mass="17838">GYEGGERGYEWGEVKAKAVYNVQVSSSNTCSLLTSSNTSSRTCSSPTPTPLTGLYSLPSSPSLCSTGGTLTSRNNKIYLHCTGAGVITIGTSVVGLIDGSAYGKISGIWGAGEGGNKWKDQENDKVQGIIVGGEGGWGRMELDGSAGKVEKVGGEVLRQGVRGEDGGWVGVGDGG</sequence>
<feature type="non-terminal residue" evidence="1">
    <location>
        <position position="175"/>
    </location>
</feature>
<dbReference type="EMBL" id="BRXZ01007173">
    <property type="protein sequence ID" value="GMI25112.1"/>
    <property type="molecule type" value="Genomic_DNA"/>
</dbReference>
<name>A0A9W7L3P9_9STRA</name>
<dbReference type="AlphaFoldDB" id="A0A9W7L3P9"/>
<reference evidence="1" key="1">
    <citation type="submission" date="2022-07" db="EMBL/GenBank/DDBJ databases">
        <title>Genome analysis of Parmales, a sister group of diatoms, reveals the evolutionary specialization of diatoms from phago-mixotrophs to photoautotrophs.</title>
        <authorList>
            <person name="Ban H."/>
            <person name="Sato S."/>
            <person name="Yoshikawa S."/>
            <person name="Kazumasa Y."/>
            <person name="Nakamura Y."/>
            <person name="Ichinomiya M."/>
            <person name="Saitoh K."/>
            <person name="Sato N."/>
            <person name="Blanc-Mathieu R."/>
            <person name="Endo H."/>
            <person name="Kuwata A."/>
            <person name="Ogata H."/>
        </authorList>
    </citation>
    <scope>NUCLEOTIDE SEQUENCE</scope>
</reference>
<gene>
    <name evidence="1" type="ORF">TrRE_jg6</name>
</gene>
<evidence type="ECO:0000313" key="2">
    <source>
        <dbReference type="Proteomes" id="UP001165082"/>
    </source>
</evidence>
<evidence type="ECO:0000313" key="1">
    <source>
        <dbReference type="EMBL" id="GMI25112.1"/>
    </source>
</evidence>
<protein>
    <submittedName>
        <fullName evidence="1">Uncharacterized protein</fullName>
    </submittedName>
</protein>
<organism evidence="1 2">
    <name type="scientific">Triparma retinervis</name>
    <dbReference type="NCBI Taxonomy" id="2557542"/>
    <lineage>
        <taxon>Eukaryota</taxon>
        <taxon>Sar</taxon>
        <taxon>Stramenopiles</taxon>
        <taxon>Ochrophyta</taxon>
        <taxon>Bolidophyceae</taxon>
        <taxon>Parmales</taxon>
        <taxon>Triparmaceae</taxon>
        <taxon>Triparma</taxon>
    </lineage>
</organism>
<dbReference type="Proteomes" id="UP001165082">
    <property type="component" value="Unassembled WGS sequence"/>
</dbReference>
<feature type="non-terminal residue" evidence="1">
    <location>
        <position position="1"/>
    </location>
</feature>
<comment type="caution">
    <text evidence="1">The sequence shown here is derived from an EMBL/GenBank/DDBJ whole genome shotgun (WGS) entry which is preliminary data.</text>
</comment>
<proteinExistence type="predicted"/>